<protein>
    <recommendedName>
        <fullName evidence="4">Fido domain-containing protein</fullName>
    </recommendedName>
</protein>
<dbReference type="Pfam" id="PF02661">
    <property type="entry name" value="Fic"/>
    <property type="match status" value="1"/>
</dbReference>
<reference evidence="5 6" key="1">
    <citation type="journal article" date="2015" name="Nature">
        <title>rRNA introns, odd ribosomes, and small enigmatic genomes across a large radiation of phyla.</title>
        <authorList>
            <person name="Brown C.T."/>
            <person name="Hug L.A."/>
            <person name="Thomas B.C."/>
            <person name="Sharon I."/>
            <person name="Castelle C.J."/>
            <person name="Singh A."/>
            <person name="Wilkins M.J."/>
            <person name="Williams K.H."/>
            <person name="Banfield J.F."/>
        </authorList>
    </citation>
    <scope>NUCLEOTIDE SEQUENCE [LARGE SCALE GENOMIC DNA]</scope>
</reference>
<comment type="caution">
    <text evidence="5">The sequence shown here is derived from an EMBL/GenBank/DDBJ whole genome shotgun (WGS) entry which is preliminary data.</text>
</comment>
<feature type="active site" evidence="1">
    <location>
        <position position="189"/>
    </location>
</feature>
<keyword evidence="2" id="KW-0547">Nucleotide-binding</keyword>
<dbReference type="Proteomes" id="UP000034581">
    <property type="component" value="Unassembled WGS sequence"/>
</dbReference>
<dbReference type="InterPro" id="IPR003812">
    <property type="entry name" value="Fido"/>
</dbReference>
<dbReference type="PANTHER" id="PTHR13504">
    <property type="entry name" value="FIDO DOMAIN-CONTAINING PROTEIN DDB_G0283145"/>
    <property type="match status" value="1"/>
</dbReference>
<dbReference type="InterPro" id="IPR036597">
    <property type="entry name" value="Fido-like_dom_sf"/>
</dbReference>
<dbReference type="Gene3D" id="1.10.10.10">
    <property type="entry name" value="Winged helix-like DNA-binding domain superfamily/Winged helix DNA-binding domain"/>
    <property type="match status" value="1"/>
</dbReference>
<feature type="site" description="Important for autoinhibition of adenylyltransferase activity" evidence="3">
    <location>
        <position position="55"/>
    </location>
</feature>
<dbReference type="InterPro" id="IPR036388">
    <property type="entry name" value="WH-like_DNA-bd_sf"/>
</dbReference>
<proteinExistence type="predicted"/>
<dbReference type="PANTHER" id="PTHR13504:SF38">
    <property type="entry name" value="FIDO DOMAIN-CONTAINING PROTEIN"/>
    <property type="match status" value="1"/>
</dbReference>
<dbReference type="SUPFAM" id="SSF140931">
    <property type="entry name" value="Fic-like"/>
    <property type="match status" value="1"/>
</dbReference>
<name>A0A0G0BK49_UNCC3</name>
<dbReference type="STRING" id="1618350.UR67_C0003G0086"/>
<evidence type="ECO:0000256" key="3">
    <source>
        <dbReference type="PIRSR" id="PIRSR640198-3"/>
    </source>
</evidence>
<feature type="domain" description="Fido" evidence="4">
    <location>
        <begin position="103"/>
        <end position="254"/>
    </location>
</feature>
<dbReference type="AlphaFoldDB" id="A0A0G0BK49"/>
<evidence type="ECO:0000256" key="1">
    <source>
        <dbReference type="PIRSR" id="PIRSR640198-1"/>
    </source>
</evidence>
<dbReference type="EMBL" id="LBQB01000003">
    <property type="protein sequence ID" value="KKP69808.1"/>
    <property type="molecule type" value="Genomic_DNA"/>
</dbReference>
<keyword evidence="2" id="KW-0067">ATP-binding</keyword>
<evidence type="ECO:0000259" key="4">
    <source>
        <dbReference type="PROSITE" id="PS51459"/>
    </source>
</evidence>
<evidence type="ECO:0000313" key="6">
    <source>
        <dbReference type="Proteomes" id="UP000034581"/>
    </source>
</evidence>
<sequence length="347" mass="40784">MLDFKFRINNNILKNISQIEASKQIIENSPLLPYYERQFQKEAVVRAVHHSTHIEGNMLDIDDAKKIINGQKIESAGKERDLQDIINYRNVLNYIESIQSKSVDLNPVLQVHKIVGYGIIPDVYCGKFRNKQVVIRNTKTQKISYVPPSYLEVEDKVSELLSWLKSQKEADIHPVIKSGLFHCQFVKIHPFVDGNGRTARALTTLILYLDGYDIKKFFCLDEYYDHDLKRYYQALQSVTEFDQDYTFWLEYFTNGLLEEFLKIKQKVLKISRDQRIKKSIGQVYLTERQEKIVEYLQEIGRLQNQDFPKILSNVSEDTFLRDLKELIVKKVIKKRGKTKAAFYELKN</sequence>
<evidence type="ECO:0000313" key="5">
    <source>
        <dbReference type="EMBL" id="KKP69808.1"/>
    </source>
</evidence>
<dbReference type="PROSITE" id="PS51459">
    <property type="entry name" value="FIDO"/>
    <property type="match status" value="1"/>
</dbReference>
<accession>A0A0G0BK49</accession>
<feature type="binding site" evidence="2">
    <location>
        <begin position="193"/>
        <end position="200"/>
    </location>
    <ligand>
        <name>ATP</name>
        <dbReference type="ChEBI" id="CHEBI:30616"/>
    </ligand>
</feature>
<dbReference type="GO" id="GO:0005524">
    <property type="term" value="F:ATP binding"/>
    <property type="evidence" value="ECO:0007669"/>
    <property type="project" value="UniProtKB-KW"/>
</dbReference>
<evidence type="ECO:0000256" key="2">
    <source>
        <dbReference type="PIRSR" id="PIRSR640198-2"/>
    </source>
</evidence>
<organism evidence="5 6">
    <name type="scientific">candidate division CPR3 bacterium GW2011_GWF2_35_18</name>
    <dbReference type="NCBI Taxonomy" id="1618350"/>
    <lineage>
        <taxon>Bacteria</taxon>
        <taxon>Bacteria division CPR3</taxon>
    </lineage>
</organism>
<dbReference type="InterPro" id="IPR040198">
    <property type="entry name" value="Fido_containing"/>
</dbReference>
<gene>
    <name evidence="5" type="ORF">UR67_C0003G0086</name>
</gene>
<dbReference type="Gene3D" id="1.10.3290.10">
    <property type="entry name" value="Fido-like domain"/>
    <property type="match status" value="1"/>
</dbReference>